<dbReference type="GO" id="GO:0007507">
    <property type="term" value="P:heart development"/>
    <property type="evidence" value="ECO:0007669"/>
    <property type="project" value="TreeGrafter"/>
</dbReference>
<evidence type="ECO:0000256" key="1">
    <source>
        <dbReference type="ARBA" id="ARBA00004123"/>
    </source>
</evidence>
<dbReference type="Gene3D" id="2.60.40.790">
    <property type="match status" value="1"/>
</dbReference>
<dbReference type="InterPro" id="IPR015120">
    <property type="entry name" value="Siah-Interact_N"/>
</dbReference>
<gene>
    <name evidence="13" type="ORF">D9C73_013911</name>
</gene>
<dbReference type="InterPro" id="IPR007052">
    <property type="entry name" value="CS_dom"/>
</dbReference>
<dbReference type="GO" id="GO:0044548">
    <property type="term" value="F:S100 protein binding"/>
    <property type="evidence" value="ECO:0007669"/>
    <property type="project" value="InterPro"/>
</dbReference>
<evidence type="ECO:0000259" key="11">
    <source>
        <dbReference type="PROSITE" id="PS51048"/>
    </source>
</evidence>
<dbReference type="Pfam" id="PF09032">
    <property type="entry name" value="Siah-Interact_N"/>
    <property type="match status" value="1"/>
</dbReference>
<dbReference type="CDD" id="cd06468">
    <property type="entry name" value="p23_CacyBP"/>
    <property type="match status" value="1"/>
</dbReference>
<dbReference type="GO" id="GO:0015631">
    <property type="term" value="F:tubulin binding"/>
    <property type="evidence" value="ECO:0007669"/>
    <property type="project" value="InterPro"/>
</dbReference>
<dbReference type="EMBL" id="CM014089">
    <property type="protein sequence ID" value="TKS79858.1"/>
    <property type="molecule type" value="Genomic_DNA"/>
</dbReference>
<dbReference type="InterPro" id="IPR037893">
    <property type="entry name" value="CS_CacyBP"/>
</dbReference>
<reference evidence="13 14" key="1">
    <citation type="submission" date="2019-01" db="EMBL/GenBank/DDBJ databases">
        <title>Genome Assembly of Collichthys lucidus.</title>
        <authorList>
            <person name="Cai M."/>
            <person name="Xiao S."/>
        </authorList>
    </citation>
    <scope>NUCLEOTIDE SEQUENCE [LARGE SCALE GENOMIC DNA]</scope>
    <source>
        <strain evidence="13">JT15FE1705JMU</strain>
        <tissue evidence="13">Muscle</tissue>
    </source>
</reference>
<keyword evidence="14" id="KW-1185">Reference proteome</keyword>
<keyword evidence="7" id="KW-0007">Acetylation</keyword>
<evidence type="ECO:0000256" key="7">
    <source>
        <dbReference type="ARBA" id="ARBA00022990"/>
    </source>
</evidence>
<keyword evidence="8" id="KW-0539">Nucleus</keyword>
<proteinExistence type="predicted"/>
<dbReference type="FunFam" id="2.60.40.790:FF:000006">
    <property type="entry name" value="calcyclin-binding protein-like"/>
    <property type="match status" value="1"/>
</dbReference>
<dbReference type="GO" id="GO:0005634">
    <property type="term" value="C:nucleus"/>
    <property type="evidence" value="ECO:0007669"/>
    <property type="project" value="UniProtKB-SubCell"/>
</dbReference>
<comment type="subcellular location">
    <subcellularLocation>
        <location evidence="2">Cytoplasm</location>
    </subcellularLocation>
    <subcellularLocation>
        <location evidence="1">Nucleus</location>
    </subcellularLocation>
</comment>
<dbReference type="SUPFAM" id="SSF49764">
    <property type="entry name" value="HSP20-like chaperones"/>
    <property type="match status" value="1"/>
</dbReference>
<dbReference type="InterPro" id="IPR037201">
    <property type="entry name" value="CacyBP_N"/>
</dbReference>
<organism evidence="13 14">
    <name type="scientific">Collichthys lucidus</name>
    <name type="common">Big head croaker</name>
    <name type="synonym">Sciaena lucida</name>
    <dbReference type="NCBI Taxonomy" id="240159"/>
    <lineage>
        <taxon>Eukaryota</taxon>
        <taxon>Metazoa</taxon>
        <taxon>Chordata</taxon>
        <taxon>Craniata</taxon>
        <taxon>Vertebrata</taxon>
        <taxon>Euteleostomi</taxon>
        <taxon>Actinopterygii</taxon>
        <taxon>Neopterygii</taxon>
        <taxon>Teleostei</taxon>
        <taxon>Neoteleostei</taxon>
        <taxon>Acanthomorphata</taxon>
        <taxon>Eupercaria</taxon>
        <taxon>Sciaenidae</taxon>
        <taxon>Collichthys</taxon>
    </lineage>
</organism>
<evidence type="ECO:0000313" key="14">
    <source>
        <dbReference type="Proteomes" id="UP000298787"/>
    </source>
</evidence>
<feature type="compositionally biased region" description="Basic and acidic residues" evidence="10">
    <location>
        <begin position="135"/>
        <end position="154"/>
    </location>
</feature>
<dbReference type="PANTHER" id="PTHR13164">
    <property type="entry name" value="CALICYLIN BINDING PROTEIN"/>
    <property type="match status" value="1"/>
</dbReference>
<dbReference type="SUPFAM" id="SSF140106">
    <property type="entry name" value="Calcyclin-binding protein-like"/>
    <property type="match status" value="1"/>
</dbReference>
<comment type="function">
    <text evidence="9">May be involved in calcium-dependent ubiquitination and subsequent proteasomal degradation of target proteins. Probably serves as a molecular bridge in ubiquitin E3 complexes. Participates in the ubiquitin-mediated degradation of beta-catenin (CTNNB1).</text>
</comment>
<dbReference type="InterPro" id="IPR007699">
    <property type="entry name" value="SGS_dom"/>
</dbReference>
<evidence type="ECO:0000256" key="9">
    <source>
        <dbReference type="ARBA" id="ARBA00025145"/>
    </source>
</evidence>
<evidence type="ECO:0000256" key="3">
    <source>
        <dbReference type="ARBA" id="ARBA00015702"/>
    </source>
</evidence>
<dbReference type="InterPro" id="IPR052289">
    <property type="entry name" value="Calcyclin-binding_UBL-bridge"/>
</dbReference>
<evidence type="ECO:0000256" key="6">
    <source>
        <dbReference type="ARBA" id="ARBA00022786"/>
    </source>
</evidence>
<evidence type="ECO:0000256" key="4">
    <source>
        <dbReference type="ARBA" id="ARBA00022490"/>
    </source>
</evidence>
<dbReference type="Proteomes" id="UP000298787">
    <property type="component" value="Chromosome 12"/>
</dbReference>
<feature type="region of interest" description="Disordered" evidence="10">
    <location>
        <begin position="135"/>
        <end position="159"/>
    </location>
</feature>
<accession>A0A4U5UY28</accession>
<keyword evidence="6" id="KW-0833">Ubl conjugation pathway</keyword>
<feature type="region of interest" description="Disordered" evidence="10">
    <location>
        <begin position="261"/>
        <end position="284"/>
    </location>
</feature>
<feature type="compositionally biased region" description="Basic and acidic residues" evidence="10">
    <location>
        <begin position="261"/>
        <end position="273"/>
    </location>
</feature>
<dbReference type="Gene3D" id="4.10.860.10">
    <property type="entry name" value="UVR domain"/>
    <property type="match status" value="1"/>
</dbReference>
<evidence type="ECO:0000256" key="8">
    <source>
        <dbReference type="ARBA" id="ARBA00023242"/>
    </source>
</evidence>
<feature type="domain" description="SGS" evidence="11">
    <location>
        <begin position="244"/>
        <end position="324"/>
    </location>
</feature>
<dbReference type="PANTHER" id="PTHR13164:SF3">
    <property type="entry name" value="CALCYCLIN-BINDING PROTEIN"/>
    <property type="match status" value="1"/>
</dbReference>
<evidence type="ECO:0000256" key="5">
    <source>
        <dbReference type="ARBA" id="ARBA00022553"/>
    </source>
</evidence>
<name>A0A4U5UY28_COLLU</name>
<keyword evidence="4" id="KW-0963">Cytoplasm</keyword>
<dbReference type="Pfam" id="PF04969">
    <property type="entry name" value="CS"/>
    <property type="match status" value="1"/>
</dbReference>
<protein>
    <recommendedName>
        <fullName evidence="3">Calcyclin-binding protein</fullName>
    </recommendedName>
</protein>
<dbReference type="PROSITE" id="PS51203">
    <property type="entry name" value="CS"/>
    <property type="match status" value="1"/>
</dbReference>
<dbReference type="STRING" id="240159.A0A4U5UY28"/>
<dbReference type="InterPro" id="IPR008978">
    <property type="entry name" value="HSP20-like_chaperone"/>
</dbReference>
<feature type="domain" description="CS" evidence="12">
    <location>
        <begin position="166"/>
        <end position="259"/>
    </location>
</feature>
<dbReference type="AlphaFoldDB" id="A0A4U5UY28"/>
<evidence type="ECO:0000256" key="10">
    <source>
        <dbReference type="SAM" id="MobiDB-lite"/>
    </source>
</evidence>
<dbReference type="PROSITE" id="PS51048">
    <property type="entry name" value="SGS"/>
    <property type="match status" value="1"/>
</dbReference>
<dbReference type="GO" id="GO:0031625">
    <property type="term" value="F:ubiquitin protein ligase binding"/>
    <property type="evidence" value="ECO:0007669"/>
    <property type="project" value="InterPro"/>
</dbReference>
<sequence>MFGVERPLFHRLRSSAGQVKKHLYSPNPTNKSQRCIEKFDLLVTLKALRTCWGAVEQVRGYYVDWRMLRDLKRRQMAFDYADERLRINALRKNTILPKELQINQLEADMQELGSLLEKSDRKRVQELLKEEQKKVEKELAGKRQQKEQQARRAADPSAAPKATYTVKITNYAWDQSEKFVKIYLTLKDVHKIPSENVEVNFTEGSFSVLIKDLGGKNHQMTVLNLLCPIDEKDSYKKIKTDMVLVMCKKQATKKWECLTKAEKQSKDKEKPNVDESADPSDGLMSMLKKIYSEGDDEMKRTINKAWSESQEKKIRGGEGGMMDF</sequence>
<dbReference type="GO" id="GO:0005737">
    <property type="term" value="C:cytoplasm"/>
    <property type="evidence" value="ECO:0007669"/>
    <property type="project" value="UniProtKB-SubCell"/>
</dbReference>
<evidence type="ECO:0000256" key="2">
    <source>
        <dbReference type="ARBA" id="ARBA00004496"/>
    </source>
</evidence>
<keyword evidence="5" id="KW-0597">Phosphoprotein</keyword>
<evidence type="ECO:0000313" key="13">
    <source>
        <dbReference type="EMBL" id="TKS79858.1"/>
    </source>
</evidence>
<evidence type="ECO:0000259" key="12">
    <source>
        <dbReference type="PROSITE" id="PS51203"/>
    </source>
</evidence>